<comment type="caution">
    <text evidence="1">The sequence shown here is derived from an EMBL/GenBank/DDBJ whole genome shotgun (WGS) entry which is preliminary data.</text>
</comment>
<evidence type="ECO:0000313" key="2">
    <source>
        <dbReference type="Proteomes" id="UP001162131"/>
    </source>
</evidence>
<keyword evidence="2" id="KW-1185">Reference proteome</keyword>
<organism evidence="1 2">
    <name type="scientific">Blepharisma stoltei</name>
    <dbReference type="NCBI Taxonomy" id="1481888"/>
    <lineage>
        <taxon>Eukaryota</taxon>
        <taxon>Sar</taxon>
        <taxon>Alveolata</taxon>
        <taxon>Ciliophora</taxon>
        <taxon>Postciliodesmatophora</taxon>
        <taxon>Heterotrichea</taxon>
        <taxon>Heterotrichida</taxon>
        <taxon>Blepharismidae</taxon>
        <taxon>Blepharisma</taxon>
    </lineage>
</organism>
<accession>A0AAU9JN61</accession>
<name>A0AAU9JN61_9CILI</name>
<gene>
    <name evidence="1" type="ORF">BSTOLATCC_MIC31329</name>
</gene>
<evidence type="ECO:0000313" key="1">
    <source>
        <dbReference type="EMBL" id="CAG9322303.1"/>
    </source>
</evidence>
<reference evidence="1" key="1">
    <citation type="submission" date="2021-09" db="EMBL/GenBank/DDBJ databases">
        <authorList>
            <consortium name="AG Swart"/>
            <person name="Singh M."/>
            <person name="Singh A."/>
            <person name="Seah K."/>
            <person name="Emmerich C."/>
        </authorList>
    </citation>
    <scope>NUCLEOTIDE SEQUENCE</scope>
    <source>
        <strain evidence="1">ATCC30299</strain>
    </source>
</reference>
<dbReference type="EMBL" id="CAJZBQ010000031">
    <property type="protein sequence ID" value="CAG9322303.1"/>
    <property type="molecule type" value="Genomic_DNA"/>
</dbReference>
<dbReference type="Proteomes" id="UP001162131">
    <property type="component" value="Unassembled WGS sequence"/>
</dbReference>
<sequence length="222" mass="25328">MQNLDSLLENNSSDLSEIKVHSLINKTYSEASLKYLIPINPNEQPVSFTEMKFNPTCFSVNGHSISDRVSYNGHSISDRVSYNGRSISDRISYNSSKPNNDAQFNIDTSKNPDFAIYLLYVLTLNPFSPDTQVDSKFEYSDQYKSNLAQVGISQNTNSIFSPVITLPLINESVVAVYDVYDQDLKMTCSVYLQQISQYSFKFCGTFFKSKVWQLALMKFQDW</sequence>
<protein>
    <submittedName>
        <fullName evidence="1">Uncharacterized protein</fullName>
    </submittedName>
</protein>
<proteinExistence type="predicted"/>
<dbReference type="AlphaFoldDB" id="A0AAU9JN61"/>